<dbReference type="HOGENOM" id="CLU_068666_0_0_6"/>
<sequence>MLHLVTRADCDHTARRFLSAAGRRLRGVRLLHYETLLRRRRAPLGHYIFTDYDRLTGADVDAVIALADALAARRPDLRLLNHPRRVLERVPLLCRLEALGRNDFGVVRLDTGARPRRYPVFIRSEDGCGGPETGLIHDEAEFDAALRELDRRGLTLKRRIAVGFCAEPDAQGRYRKYGAMNIGGRIIPQHLHCSTDWNVKWGQTRYQAALAAEEVDYLRDNPHREQLLEIFRIAGIDYGRIDYGFARGRLQTYEINTNPALPRFTSRHGLRAGRHDLIRPAMIEAFQALDDPPVPRGRVRFRWADDGGPSLSALRRSILYRRLRQLYHRWL</sequence>
<proteinExistence type="predicted"/>
<name>Q0A641_ALKEH</name>
<dbReference type="KEGG" id="aeh:Mlg_2356"/>
<accession>Q0A641</accession>
<dbReference type="OrthoDB" id="460582at2"/>
<dbReference type="eggNOG" id="ENOG5033QST">
    <property type="taxonomic scope" value="Bacteria"/>
</dbReference>
<evidence type="ECO:0008006" key="3">
    <source>
        <dbReference type="Google" id="ProtNLM"/>
    </source>
</evidence>
<evidence type="ECO:0000313" key="2">
    <source>
        <dbReference type="Proteomes" id="UP000001962"/>
    </source>
</evidence>
<keyword evidence="2" id="KW-1185">Reference proteome</keyword>
<dbReference type="SUPFAM" id="SSF56059">
    <property type="entry name" value="Glutathione synthetase ATP-binding domain-like"/>
    <property type="match status" value="1"/>
</dbReference>
<reference evidence="2" key="1">
    <citation type="submission" date="2006-08" db="EMBL/GenBank/DDBJ databases">
        <title>Complete sequence of Alkalilimnicola ehrilichei MLHE-1.</title>
        <authorList>
            <person name="Copeland A."/>
            <person name="Lucas S."/>
            <person name="Lapidus A."/>
            <person name="Barry K."/>
            <person name="Detter J.C."/>
            <person name="Glavina del Rio T."/>
            <person name="Hammon N."/>
            <person name="Israni S."/>
            <person name="Dalin E."/>
            <person name="Tice H."/>
            <person name="Pitluck S."/>
            <person name="Sims D."/>
            <person name="Brettin T."/>
            <person name="Bruce D."/>
            <person name="Han C."/>
            <person name="Tapia R."/>
            <person name="Gilna P."/>
            <person name="Schmutz J."/>
            <person name="Larimer F."/>
            <person name="Land M."/>
            <person name="Hauser L."/>
            <person name="Kyrpides N."/>
            <person name="Mikhailova N."/>
            <person name="Oremland R.S."/>
            <person name="Hoeft S.E."/>
            <person name="Switzer-Blum J."/>
            <person name="Kulp T."/>
            <person name="King G."/>
            <person name="Tabita R."/>
            <person name="Witte B."/>
            <person name="Santini J.M."/>
            <person name="Basu P."/>
            <person name="Hollibaugh J.T."/>
            <person name="Xie G."/>
            <person name="Stolz J.F."/>
            <person name="Richardson P."/>
        </authorList>
    </citation>
    <scope>NUCLEOTIDE SEQUENCE [LARGE SCALE GENOMIC DNA]</scope>
    <source>
        <strain evidence="2">ATCC BAA-1101 / DSM 17681 / MLHE-1</strain>
    </source>
</reference>
<dbReference type="AlphaFoldDB" id="Q0A641"/>
<gene>
    <name evidence="1" type="ordered locus">Mlg_2356</name>
</gene>
<protein>
    <recommendedName>
        <fullName evidence="3">ATP-grasp domain-containing protein</fullName>
    </recommendedName>
</protein>
<dbReference type="EMBL" id="CP000453">
    <property type="protein sequence ID" value="ABI57696.1"/>
    <property type="molecule type" value="Genomic_DNA"/>
</dbReference>
<organism evidence="1 2">
    <name type="scientific">Alkalilimnicola ehrlichii (strain ATCC BAA-1101 / DSM 17681 / MLHE-1)</name>
    <dbReference type="NCBI Taxonomy" id="187272"/>
    <lineage>
        <taxon>Bacteria</taxon>
        <taxon>Pseudomonadati</taxon>
        <taxon>Pseudomonadota</taxon>
        <taxon>Gammaproteobacteria</taxon>
        <taxon>Chromatiales</taxon>
        <taxon>Ectothiorhodospiraceae</taxon>
        <taxon>Alkalilimnicola</taxon>
    </lineage>
</organism>
<evidence type="ECO:0000313" key="1">
    <source>
        <dbReference type="EMBL" id="ABI57696.1"/>
    </source>
</evidence>
<dbReference type="Proteomes" id="UP000001962">
    <property type="component" value="Chromosome"/>
</dbReference>
<dbReference type="RefSeq" id="WP_011630089.1">
    <property type="nucleotide sequence ID" value="NC_008340.1"/>
</dbReference>